<accession>K0KRZ5</accession>
<comment type="domain">
    <text evidence="13">The DHHC domain is required for palmitoyltransferase activity.</text>
</comment>
<keyword evidence="10 13" id="KW-0012">Acyltransferase</keyword>
<evidence type="ECO:0000313" key="16">
    <source>
        <dbReference type="EMBL" id="CCH44104.1"/>
    </source>
</evidence>
<organism evidence="16 17">
    <name type="scientific">Wickerhamomyces ciferrii (strain ATCC 14091 / BCRC 22168 / CBS 111 / JCM 3599 / NBRC 0793 / NRRL Y-1031 F-60-10)</name>
    <name type="common">Yeast</name>
    <name type="synonym">Pichia ciferrii</name>
    <dbReference type="NCBI Taxonomy" id="1206466"/>
    <lineage>
        <taxon>Eukaryota</taxon>
        <taxon>Fungi</taxon>
        <taxon>Dikarya</taxon>
        <taxon>Ascomycota</taxon>
        <taxon>Saccharomycotina</taxon>
        <taxon>Saccharomycetes</taxon>
        <taxon>Phaffomycetales</taxon>
        <taxon>Wickerhamomycetaceae</taxon>
        <taxon>Wickerhamomyces</taxon>
    </lineage>
</organism>
<dbReference type="InterPro" id="IPR001594">
    <property type="entry name" value="Palmitoyltrfase_DHHC"/>
</dbReference>
<evidence type="ECO:0000256" key="6">
    <source>
        <dbReference type="ARBA" id="ARBA00023043"/>
    </source>
</evidence>
<keyword evidence="8" id="KW-0564">Palmitate</keyword>
<feature type="transmembrane region" description="Helical" evidence="13">
    <location>
        <begin position="485"/>
        <end position="505"/>
    </location>
</feature>
<evidence type="ECO:0000256" key="11">
    <source>
        <dbReference type="ARBA" id="ARBA00048048"/>
    </source>
</evidence>
<evidence type="ECO:0000256" key="2">
    <source>
        <dbReference type="ARBA" id="ARBA00010104"/>
    </source>
</evidence>
<comment type="caution">
    <text evidence="16">The sequence shown here is derived from an EMBL/GenBank/DDBJ whole genome shotgun (WGS) entry which is preliminary data.</text>
</comment>
<dbReference type="PROSITE" id="PS50216">
    <property type="entry name" value="DHHC"/>
    <property type="match status" value="1"/>
</dbReference>
<keyword evidence="4" id="KW-0677">Repeat</keyword>
<evidence type="ECO:0000256" key="1">
    <source>
        <dbReference type="ARBA" id="ARBA00004141"/>
    </source>
</evidence>
<evidence type="ECO:0000256" key="3">
    <source>
        <dbReference type="ARBA" id="ARBA00022692"/>
    </source>
</evidence>
<dbReference type="SUPFAM" id="SSF48403">
    <property type="entry name" value="Ankyrin repeat"/>
    <property type="match status" value="1"/>
</dbReference>
<feature type="region of interest" description="Disordered" evidence="14">
    <location>
        <begin position="1"/>
        <end position="41"/>
    </location>
</feature>
<dbReference type="GO" id="GO:0016020">
    <property type="term" value="C:membrane"/>
    <property type="evidence" value="ECO:0007669"/>
    <property type="project" value="UniProtKB-SubCell"/>
</dbReference>
<gene>
    <name evidence="16" type="primary">AKR1</name>
    <name evidence="16" type="ORF">BN7_3662</name>
</gene>
<dbReference type="STRING" id="1206466.K0KRZ5"/>
<feature type="compositionally biased region" description="Basic and acidic residues" evidence="14">
    <location>
        <begin position="1"/>
        <end position="11"/>
    </location>
</feature>
<evidence type="ECO:0000256" key="5">
    <source>
        <dbReference type="ARBA" id="ARBA00022989"/>
    </source>
</evidence>
<feature type="compositionally biased region" description="Polar residues" evidence="14">
    <location>
        <begin position="26"/>
        <end position="41"/>
    </location>
</feature>
<evidence type="ECO:0000256" key="4">
    <source>
        <dbReference type="ARBA" id="ARBA00022737"/>
    </source>
</evidence>
<sequence length="703" mass="78691">MSAENTDKFDDLETVELNETLDQEHTQGNQSPVSSSSIQPAQKTIDNESDILIKKYVEACQTGDLVTVKDLIESEAIELGSDVDENNVSGLHWAAINNRLSIVKYLVSKGAEVDRPGGDLNATPLHWACRYGLVYIVDYLLKNGADPTKADSQGFNTLHLAVHSSNIMLVIYVLAFVDQVPIDSADPQGRTALIWAGYQGDSLSVDALLNFNANVKLVDEQGFTALHWSLIRGQKDCIKRLIEKGSDIYQKTNDGKTCFDVAQNMNSTGVLKDALFQCGLDPSGNPITKHFSAKGAKIITFLTPYALLGSALYINAQTNAFFALIISIILFLVSTKILKKFIFPCYVLSSSPFIKSPYLSGIFSGTAFWILFSWIFTILPYTLSEAPLSNLIFAGLSTAVVYSFFKAMFKDPGIIQTPDSNEEIKATIEELLQIGKFDARNFCINTYIKKPLRSKYSSLYEKCVARYDHFCPWVYNDVGLRNHKVFMFFVISLELTMFLFFHLVLEYFDELKETKEECFLLDDDLCTGCYESSFIFTLTAWTIFQSIWVTFLLFSQFFQISKGLTTLELSVYTKRAANGANPHFSSAPAELSGGDSNTAPFAPKDRNCLSTFCLLTGIDQFAIAFKQVLGLKSNSPIETVPTDYGVKQNCIDFWFASGDERLDVRNVFKLPVNSEANLNGQTVDYYKLYTLPERRIVYDQNIV</sequence>
<reference evidence="16 17" key="1">
    <citation type="journal article" date="2012" name="Eukaryot. Cell">
        <title>Draft genome sequence of Wickerhamomyces ciferrii NRRL Y-1031 F-60-10.</title>
        <authorList>
            <person name="Schneider J."/>
            <person name="Andrea H."/>
            <person name="Blom J."/>
            <person name="Jaenicke S."/>
            <person name="Ruckert C."/>
            <person name="Schorsch C."/>
            <person name="Szczepanowski R."/>
            <person name="Farwick M."/>
            <person name="Goesmann A."/>
            <person name="Puhler A."/>
            <person name="Schaffer S."/>
            <person name="Tauch A."/>
            <person name="Kohler T."/>
            <person name="Brinkrolf K."/>
        </authorList>
    </citation>
    <scope>NUCLEOTIDE SEQUENCE [LARGE SCALE GENOMIC DNA]</scope>
    <source>
        <strain evidence="17">ATCC 14091 / BCRC 22168 / CBS 111 / JCM 3599 / NBRC 0793 / NRRL Y-1031 F-60-10</strain>
    </source>
</reference>
<keyword evidence="3 13" id="KW-0812">Transmembrane</keyword>
<dbReference type="EMBL" id="CAIF01000108">
    <property type="protein sequence ID" value="CCH44104.1"/>
    <property type="molecule type" value="Genomic_DNA"/>
</dbReference>
<proteinExistence type="inferred from homology"/>
<dbReference type="GO" id="GO:0019706">
    <property type="term" value="F:protein-cysteine S-palmitoyltransferase activity"/>
    <property type="evidence" value="ECO:0007669"/>
    <property type="project" value="UniProtKB-EC"/>
</dbReference>
<keyword evidence="9" id="KW-0449">Lipoprotein</keyword>
<evidence type="ECO:0000313" key="17">
    <source>
        <dbReference type="Proteomes" id="UP000009328"/>
    </source>
</evidence>
<dbReference type="Proteomes" id="UP000009328">
    <property type="component" value="Unassembled WGS sequence"/>
</dbReference>
<dbReference type="EC" id="2.3.1.225" evidence="13"/>
<keyword evidence="13 16" id="KW-0808">Transferase</keyword>
<feature type="repeat" description="ANK" evidence="12">
    <location>
        <begin position="120"/>
        <end position="152"/>
    </location>
</feature>
<keyword evidence="6 12" id="KW-0040">ANK repeat</keyword>
<feature type="transmembrane region" description="Helical" evidence="13">
    <location>
        <begin position="358"/>
        <end position="381"/>
    </location>
</feature>
<feature type="domain" description="Palmitoyltransferase DHHC" evidence="15">
    <location>
        <begin position="437"/>
        <end position="568"/>
    </location>
</feature>
<dbReference type="Gene3D" id="1.25.40.20">
    <property type="entry name" value="Ankyrin repeat-containing domain"/>
    <property type="match status" value="1"/>
</dbReference>
<evidence type="ECO:0000256" key="7">
    <source>
        <dbReference type="ARBA" id="ARBA00023136"/>
    </source>
</evidence>
<dbReference type="InterPro" id="IPR036770">
    <property type="entry name" value="Ankyrin_rpt-contain_sf"/>
</dbReference>
<comment type="subcellular location">
    <subcellularLocation>
        <location evidence="1">Membrane</location>
        <topology evidence="1">Multi-pass membrane protein</topology>
    </subcellularLocation>
</comment>
<dbReference type="eggNOG" id="KOG0509">
    <property type="taxonomic scope" value="Eukaryota"/>
</dbReference>
<dbReference type="PROSITE" id="PS50297">
    <property type="entry name" value="ANK_REP_REGION"/>
    <property type="match status" value="3"/>
</dbReference>
<keyword evidence="7 13" id="KW-0472">Membrane</keyword>
<feature type="repeat" description="ANK" evidence="12">
    <location>
        <begin position="86"/>
        <end position="118"/>
    </location>
</feature>
<evidence type="ECO:0000256" key="14">
    <source>
        <dbReference type="SAM" id="MobiDB-lite"/>
    </source>
</evidence>
<keyword evidence="5 13" id="KW-1133">Transmembrane helix</keyword>
<dbReference type="PANTHER" id="PTHR24161">
    <property type="entry name" value="ANK_REP_REGION DOMAIN-CONTAINING PROTEIN-RELATED"/>
    <property type="match status" value="1"/>
</dbReference>
<evidence type="ECO:0000256" key="9">
    <source>
        <dbReference type="ARBA" id="ARBA00023288"/>
    </source>
</evidence>
<dbReference type="InterPro" id="IPR002110">
    <property type="entry name" value="Ankyrin_rpt"/>
</dbReference>
<dbReference type="Pfam" id="PF01529">
    <property type="entry name" value="DHHC"/>
    <property type="match status" value="1"/>
</dbReference>
<feature type="transmembrane region" description="Helical" evidence="13">
    <location>
        <begin position="320"/>
        <end position="338"/>
    </location>
</feature>
<feature type="compositionally biased region" description="Acidic residues" evidence="14">
    <location>
        <begin position="12"/>
        <end position="21"/>
    </location>
</feature>
<feature type="repeat" description="ANK" evidence="12">
    <location>
        <begin position="188"/>
        <end position="220"/>
    </location>
</feature>
<keyword evidence="17" id="KW-1185">Reference proteome</keyword>
<dbReference type="AlphaFoldDB" id="K0KRZ5"/>
<evidence type="ECO:0000256" key="13">
    <source>
        <dbReference type="RuleBase" id="RU079119"/>
    </source>
</evidence>
<dbReference type="HOGENOM" id="CLU_012510_1_1_1"/>
<dbReference type="PROSITE" id="PS50088">
    <property type="entry name" value="ANK_REPEAT"/>
    <property type="match status" value="4"/>
</dbReference>
<dbReference type="InParanoid" id="K0KRZ5"/>
<feature type="transmembrane region" description="Helical" evidence="13">
    <location>
        <begin position="534"/>
        <end position="554"/>
    </location>
</feature>
<evidence type="ECO:0000256" key="10">
    <source>
        <dbReference type="ARBA" id="ARBA00023315"/>
    </source>
</evidence>
<evidence type="ECO:0000256" key="8">
    <source>
        <dbReference type="ARBA" id="ARBA00023139"/>
    </source>
</evidence>
<dbReference type="SMART" id="SM00248">
    <property type="entry name" value="ANK"/>
    <property type="match status" value="5"/>
</dbReference>
<feature type="repeat" description="ANK" evidence="12">
    <location>
        <begin position="221"/>
        <end position="253"/>
    </location>
</feature>
<comment type="similarity">
    <text evidence="2">Belongs to the DHHC palmitoyltransferase family. AKR/ZDHHC17 subfamily.</text>
</comment>
<evidence type="ECO:0000259" key="15">
    <source>
        <dbReference type="Pfam" id="PF01529"/>
    </source>
</evidence>
<dbReference type="FunCoup" id="K0KRZ5">
    <property type="interactions" value="595"/>
</dbReference>
<comment type="catalytic activity">
    <reaction evidence="11 13">
        <text>L-cysteinyl-[protein] + hexadecanoyl-CoA = S-hexadecanoyl-L-cysteinyl-[protein] + CoA</text>
        <dbReference type="Rhea" id="RHEA:36683"/>
        <dbReference type="Rhea" id="RHEA-COMP:10131"/>
        <dbReference type="Rhea" id="RHEA-COMP:11032"/>
        <dbReference type="ChEBI" id="CHEBI:29950"/>
        <dbReference type="ChEBI" id="CHEBI:57287"/>
        <dbReference type="ChEBI" id="CHEBI:57379"/>
        <dbReference type="ChEBI" id="CHEBI:74151"/>
        <dbReference type="EC" id="2.3.1.225"/>
    </reaction>
</comment>
<evidence type="ECO:0000256" key="12">
    <source>
        <dbReference type="PROSITE-ProRule" id="PRU00023"/>
    </source>
</evidence>
<feature type="transmembrane region" description="Helical" evidence="13">
    <location>
        <begin position="387"/>
        <end position="405"/>
    </location>
</feature>
<protein>
    <recommendedName>
        <fullName evidence="13">Palmitoyltransferase</fullName>
        <ecNumber evidence="13">2.3.1.225</ecNumber>
    </recommendedName>
</protein>
<dbReference type="PANTHER" id="PTHR24161:SF85">
    <property type="entry name" value="PALMITOYLTRANSFERASE HIP14"/>
    <property type="match status" value="1"/>
</dbReference>
<name>K0KRZ5_WICCF</name>
<dbReference type="Pfam" id="PF12796">
    <property type="entry name" value="Ank_2"/>
    <property type="match status" value="2"/>
</dbReference>